<keyword evidence="2" id="KW-1185">Reference proteome</keyword>
<sequence length="192" mass="21595">MEGAVLGVVDEFYIRHGAAKVKAAQLIDEWLCTAVALCQEGCILLETLSQAGLLKDAIRVVSGVPSLVEAIGKVLTTELIMDVAMSLCDYPLRRLLRLRTQAQQSGVDFYHTILVRTPKDQKIATIMSILELERFIFLLNEKQNLIELVEGCQKEQKDYIERALETICESQRTETVKELEKCGLLAVRYFCS</sequence>
<accession>A0A3P7IKK9</accession>
<evidence type="ECO:0000313" key="2">
    <source>
        <dbReference type="Proteomes" id="UP000270094"/>
    </source>
</evidence>
<dbReference type="OrthoDB" id="5900167at2759"/>
<protein>
    <submittedName>
        <fullName evidence="1">Uncharacterized protein</fullName>
    </submittedName>
</protein>
<dbReference type="AlphaFoldDB" id="A0A3P7IKK9"/>
<dbReference type="Proteomes" id="UP000270094">
    <property type="component" value="Unassembled WGS sequence"/>
</dbReference>
<proteinExistence type="predicted"/>
<name>A0A3P7IKK9_STRVU</name>
<dbReference type="EMBL" id="UYYB01015591">
    <property type="protein sequence ID" value="VDM70316.1"/>
    <property type="molecule type" value="Genomic_DNA"/>
</dbReference>
<evidence type="ECO:0000313" key="1">
    <source>
        <dbReference type="EMBL" id="VDM70316.1"/>
    </source>
</evidence>
<reference evidence="1 2" key="1">
    <citation type="submission" date="2018-11" db="EMBL/GenBank/DDBJ databases">
        <authorList>
            <consortium name="Pathogen Informatics"/>
        </authorList>
    </citation>
    <scope>NUCLEOTIDE SEQUENCE [LARGE SCALE GENOMIC DNA]</scope>
</reference>
<gene>
    <name evidence="1" type="ORF">SVUK_LOCUS5314</name>
</gene>
<organism evidence="1 2">
    <name type="scientific">Strongylus vulgaris</name>
    <name type="common">Blood worm</name>
    <dbReference type="NCBI Taxonomy" id="40348"/>
    <lineage>
        <taxon>Eukaryota</taxon>
        <taxon>Metazoa</taxon>
        <taxon>Ecdysozoa</taxon>
        <taxon>Nematoda</taxon>
        <taxon>Chromadorea</taxon>
        <taxon>Rhabditida</taxon>
        <taxon>Rhabditina</taxon>
        <taxon>Rhabditomorpha</taxon>
        <taxon>Strongyloidea</taxon>
        <taxon>Strongylidae</taxon>
        <taxon>Strongylus</taxon>
    </lineage>
</organism>